<evidence type="ECO:0008006" key="4">
    <source>
        <dbReference type="Google" id="ProtNLM"/>
    </source>
</evidence>
<dbReference type="EMBL" id="JASSZA010000004">
    <property type="protein sequence ID" value="KAK2113862.1"/>
    <property type="molecule type" value="Genomic_DNA"/>
</dbReference>
<name>A0ABQ9VWY9_SAGOE</name>
<dbReference type="InterPro" id="IPR016447">
    <property type="entry name" value="Translocation_assoc_membrane"/>
</dbReference>
<sequence>MRILLCPQAAIAEDADGTIITSTDSETVHYHYGPKDLVTILFYIFITIILHAVVQEYILDKISKRLHLSKVKHSKFNESGQLVVFHLTSVIWCFYVVVTVSHSQDCCSGRAQTNGRFQLWDSSSPLNIFNRHGDQGTMESSGDPQLDSS</sequence>
<feature type="transmembrane region" description="Helical" evidence="1">
    <location>
        <begin position="80"/>
        <end position="98"/>
    </location>
</feature>
<protein>
    <recommendedName>
        <fullName evidence="4">TRAM1-like protein domain-containing protein</fullName>
    </recommendedName>
</protein>
<evidence type="ECO:0000313" key="3">
    <source>
        <dbReference type="Proteomes" id="UP001266305"/>
    </source>
</evidence>
<keyword evidence="1" id="KW-0812">Transmembrane</keyword>
<organism evidence="2 3">
    <name type="scientific">Saguinus oedipus</name>
    <name type="common">Cotton-top tamarin</name>
    <name type="synonym">Oedipomidas oedipus</name>
    <dbReference type="NCBI Taxonomy" id="9490"/>
    <lineage>
        <taxon>Eukaryota</taxon>
        <taxon>Metazoa</taxon>
        <taxon>Chordata</taxon>
        <taxon>Craniata</taxon>
        <taxon>Vertebrata</taxon>
        <taxon>Euteleostomi</taxon>
        <taxon>Mammalia</taxon>
        <taxon>Eutheria</taxon>
        <taxon>Euarchontoglires</taxon>
        <taxon>Primates</taxon>
        <taxon>Haplorrhini</taxon>
        <taxon>Platyrrhini</taxon>
        <taxon>Cebidae</taxon>
        <taxon>Callitrichinae</taxon>
        <taxon>Saguinus</taxon>
    </lineage>
</organism>
<dbReference type="PANTHER" id="PTHR12371:SF4">
    <property type="entry name" value="TRANSLOCATING CHAIN-ASSOCIATED MEMBRANE PROTEIN 2"/>
    <property type="match status" value="1"/>
</dbReference>
<reference evidence="2 3" key="1">
    <citation type="submission" date="2023-05" db="EMBL/GenBank/DDBJ databases">
        <title>B98-5 Cell Line De Novo Hybrid Assembly: An Optical Mapping Approach.</title>
        <authorList>
            <person name="Kananen K."/>
            <person name="Auerbach J.A."/>
            <person name="Kautto E."/>
            <person name="Blachly J.S."/>
        </authorList>
    </citation>
    <scope>NUCLEOTIDE SEQUENCE [LARGE SCALE GENOMIC DNA]</scope>
    <source>
        <strain evidence="2">B95-8</strain>
        <tissue evidence="2">Cell line</tissue>
    </source>
</reference>
<feature type="transmembrane region" description="Helical" evidence="1">
    <location>
        <begin position="40"/>
        <end position="59"/>
    </location>
</feature>
<proteinExistence type="predicted"/>
<evidence type="ECO:0000256" key="1">
    <source>
        <dbReference type="SAM" id="Phobius"/>
    </source>
</evidence>
<accession>A0ABQ9VWY9</accession>
<evidence type="ECO:0000313" key="2">
    <source>
        <dbReference type="EMBL" id="KAK2113862.1"/>
    </source>
</evidence>
<keyword evidence="1" id="KW-0472">Membrane</keyword>
<dbReference type="Proteomes" id="UP001266305">
    <property type="component" value="Unassembled WGS sequence"/>
</dbReference>
<keyword evidence="3" id="KW-1185">Reference proteome</keyword>
<dbReference type="PANTHER" id="PTHR12371">
    <property type="entry name" value="TRANSLOCATION ASSOCIATED MEMBRANE PROTEIN"/>
    <property type="match status" value="1"/>
</dbReference>
<comment type="caution">
    <text evidence="2">The sequence shown here is derived from an EMBL/GenBank/DDBJ whole genome shotgun (WGS) entry which is preliminary data.</text>
</comment>
<gene>
    <name evidence="2" type="ORF">P7K49_008128</name>
</gene>
<keyword evidence="1" id="KW-1133">Transmembrane helix</keyword>